<dbReference type="CDD" id="cd18093">
    <property type="entry name" value="SpoU-like_TrmJ"/>
    <property type="match status" value="1"/>
</dbReference>
<dbReference type="OrthoDB" id="9806346at2"/>
<comment type="catalytic activity">
    <reaction evidence="5">
        <text>uridine(32) in tRNA + S-adenosyl-L-methionine = 2'-O-methyluridine(32) in tRNA + S-adenosyl-L-homocysteine + H(+)</text>
        <dbReference type="Rhea" id="RHEA:42936"/>
        <dbReference type="Rhea" id="RHEA-COMP:10107"/>
        <dbReference type="Rhea" id="RHEA-COMP:10290"/>
        <dbReference type="ChEBI" id="CHEBI:15378"/>
        <dbReference type="ChEBI" id="CHEBI:57856"/>
        <dbReference type="ChEBI" id="CHEBI:59789"/>
        <dbReference type="ChEBI" id="CHEBI:65315"/>
        <dbReference type="ChEBI" id="CHEBI:74478"/>
        <dbReference type="EC" id="2.1.1.200"/>
    </reaction>
</comment>
<comment type="subcellular location">
    <subcellularLocation>
        <location evidence="5">Cytoplasm</location>
    </subcellularLocation>
</comment>
<evidence type="ECO:0000256" key="5">
    <source>
        <dbReference type="RuleBase" id="RU362024"/>
    </source>
</evidence>
<reference evidence="7 8" key="1">
    <citation type="submission" date="2011-11" db="EMBL/GenBank/DDBJ databases">
        <title>Improved High-Quality Draft sequence of Beggiatoa alba B18lD.</title>
        <authorList>
            <consortium name="US DOE Joint Genome Institute"/>
            <person name="Lucas S."/>
            <person name="Han J."/>
            <person name="Lapidus A."/>
            <person name="Cheng J.-F."/>
            <person name="Goodwin L."/>
            <person name="Pitluck S."/>
            <person name="Peters L."/>
            <person name="Mikhailova N."/>
            <person name="Held B."/>
            <person name="Detter J.C."/>
            <person name="Han C."/>
            <person name="Tapia R."/>
            <person name="Land M."/>
            <person name="Hauser L."/>
            <person name="Kyrpides N."/>
            <person name="Ivanova N."/>
            <person name="Pagani I."/>
            <person name="Samuel K."/>
            <person name="Teske A."/>
            <person name="Mueller J."/>
            <person name="Woyke T."/>
        </authorList>
    </citation>
    <scope>NUCLEOTIDE SEQUENCE [LARGE SCALE GENOMIC DNA]</scope>
    <source>
        <strain evidence="7 8">B18LD</strain>
    </source>
</reference>
<dbReference type="AlphaFoldDB" id="I3CFL9"/>
<comment type="similarity">
    <text evidence="1">Belongs to the class IV-like SAM-binding methyltransferase superfamily. RNA methyltransferase TrmH family.</text>
</comment>
<name>I3CFL9_9GAMM</name>
<dbReference type="EMBL" id="JH600070">
    <property type="protein sequence ID" value="EIJ42412.1"/>
    <property type="molecule type" value="Genomic_DNA"/>
</dbReference>
<keyword evidence="2 5" id="KW-0489">Methyltransferase</keyword>
<dbReference type="PANTHER" id="PTHR42786">
    <property type="entry name" value="TRNA/RRNA METHYLTRANSFERASE"/>
    <property type="match status" value="1"/>
</dbReference>
<dbReference type="Gene3D" id="3.40.1280.10">
    <property type="match status" value="1"/>
</dbReference>
<keyword evidence="5" id="KW-0819">tRNA processing</keyword>
<dbReference type="STRING" id="395493.BegalDRAFT_1530"/>
<protein>
    <recommendedName>
        <fullName evidence="5">tRNA (cytidine/uridine-2'-O-)-methyltransferase TrmJ</fullName>
        <ecNumber evidence="5">2.1.1.200</ecNumber>
    </recommendedName>
    <alternativeName>
        <fullName evidence="5">tRNA (cytidine(32)/uridine(32)-2'-O)-methyltransferase</fullName>
    </alternativeName>
    <alternativeName>
        <fullName evidence="5">tRNA Cm32/Um32 methyltransferase</fullName>
    </alternativeName>
</protein>
<comment type="subunit">
    <text evidence="5">Homodimer.</text>
</comment>
<dbReference type="FunFam" id="3.40.1280.10:FF:000006">
    <property type="entry name" value="Uncharacterized tRNA/rRNA methyltransferase HI_0380"/>
    <property type="match status" value="1"/>
</dbReference>
<feature type="domain" description="tRNA/rRNA methyltransferase SpoU type" evidence="6">
    <location>
        <begin position="12"/>
        <end position="159"/>
    </location>
</feature>
<gene>
    <name evidence="5" type="primary">trmJ</name>
    <name evidence="7" type="ORF">BegalDRAFT_1530</name>
</gene>
<evidence type="ECO:0000313" key="8">
    <source>
        <dbReference type="Proteomes" id="UP000005744"/>
    </source>
</evidence>
<dbReference type="GO" id="GO:0160206">
    <property type="term" value="F:tRNA (cytidine(32)/uridine(32)-2'-O)-methyltransferase activity"/>
    <property type="evidence" value="ECO:0007669"/>
    <property type="project" value="UniProtKB-EC"/>
</dbReference>
<evidence type="ECO:0000256" key="1">
    <source>
        <dbReference type="ARBA" id="ARBA00007228"/>
    </source>
</evidence>
<evidence type="ECO:0000256" key="4">
    <source>
        <dbReference type="ARBA" id="ARBA00022691"/>
    </source>
</evidence>
<dbReference type="Gene3D" id="1.10.8.590">
    <property type="match status" value="1"/>
</dbReference>
<keyword evidence="8" id="KW-1185">Reference proteome</keyword>
<keyword evidence="4 5" id="KW-0949">S-adenosyl-L-methionine</keyword>
<accession>I3CFL9</accession>
<evidence type="ECO:0000256" key="2">
    <source>
        <dbReference type="ARBA" id="ARBA00022603"/>
    </source>
</evidence>
<dbReference type="RefSeq" id="WP_002685335.1">
    <property type="nucleotide sequence ID" value="NZ_JH600070.1"/>
</dbReference>
<dbReference type="Proteomes" id="UP000005744">
    <property type="component" value="Unassembled WGS sequence"/>
</dbReference>
<keyword evidence="5" id="KW-0963">Cytoplasm</keyword>
<dbReference type="EC" id="2.1.1.200" evidence="5"/>
<dbReference type="PANTHER" id="PTHR42786:SF2">
    <property type="entry name" value="TRNA (CYTIDINE_URIDINE-2'-O-)-METHYLTRANSFERASE TRMJ"/>
    <property type="match status" value="1"/>
</dbReference>
<sequence length="251" mass="27670">MSTSLDNLLRRLHIVMVGTTHAGNIGSAARAMKTMNLSRLVLVEPLKFPSAEATALASGASDILQQARVCDSLEDGLKDCRIVFGCSARLRSVAWPMLTPEACIEKALNSGEDCAIVFGREHSGLSNAELDRCHYLVQIPSNPDYASLNVASAVQILAYEARRQAMRLTDIKTPEVKNEIPLATSEDLAHLYAHLEQTLIDVEFLDPAKPRHLMRKLQRFFNKAHPNQSEVNILRGILTAAQKKAQVKTET</sequence>
<dbReference type="InterPro" id="IPR004384">
    <property type="entry name" value="RNA_MeTrfase_TrmJ/LasT"/>
</dbReference>
<dbReference type="NCBIfam" id="TIGR00050">
    <property type="entry name" value="rRNA_methyl_1"/>
    <property type="match status" value="1"/>
</dbReference>
<proteinExistence type="inferred from homology"/>
<evidence type="ECO:0000256" key="3">
    <source>
        <dbReference type="ARBA" id="ARBA00022679"/>
    </source>
</evidence>
<evidence type="ECO:0000259" key="6">
    <source>
        <dbReference type="Pfam" id="PF00588"/>
    </source>
</evidence>
<organism evidence="7 8">
    <name type="scientific">Beggiatoa alba B18LD</name>
    <dbReference type="NCBI Taxonomy" id="395493"/>
    <lineage>
        <taxon>Bacteria</taxon>
        <taxon>Pseudomonadati</taxon>
        <taxon>Pseudomonadota</taxon>
        <taxon>Gammaproteobacteria</taxon>
        <taxon>Thiotrichales</taxon>
        <taxon>Thiotrichaceae</taxon>
        <taxon>Beggiatoa</taxon>
    </lineage>
</organism>
<dbReference type="InterPro" id="IPR029028">
    <property type="entry name" value="Alpha/beta_knot_MTases"/>
</dbReference>
<dbReference type="GO" id="GO:0002128">
    <property type="term" value="P:tRNA nucleoside ribose methylation"/>
    <property type="evidence" value="ECO:0007669"/>
    <property type="project" value="TreeGrafter"/>
</dbReference>
<dbReference type="InterPro" id="IPR001537">
    <property type="entry name" value="SpoU_MeTrfase"/>
</dbReference>
<dbReference type="GO" id="GO:0003723">
    <property type="term" value="F:RNA binding"/>
    <property type="evidence" value="ECO:0007669"/>
    <property type="project" value="InterPro"/>
</dbReference>
<dbReference type="HOGENOM" id="CLU_056931_0_0_6"/>
<evidence type="ECO:0000313" key="7">
    <source>
        <dbReference type="EMBL" id="EIJ42412.1"/>
    </source>
</evidence>
<dbReference type="GO" id="GO:0106339">
    <property type="term" value="F:tRNA (cytidine(32)-2'-O)-methyltransferase activity"/>
    <property type="evidence" value="ECO:0007669"/>
    <property type="project" value="RHEA"/>
</dbReference>
<dbReference type="eggNOG" id="COG0565">
    <property type="taxonomic scope" value="Bacteria"/>
</dbReference>
<comment type="function">
    <text evidence="5">Catalyzes the formation of 2'O-methylated cytidine (Cm32) or 2'O-methylated uridine (Um32) at position 32 in tRNA.</text>
</comment>
<keyword evidence="3 7" id="KW-0808">Transferase</keyword>
<dbReference type="GO" id="GO:0005829">
    <property type="term" value="C:cytosol"/>
    <property type="evidence" value="ECO:0007669"/>
    <property type="project" value="TreeGrafter"/>
</dbReference>
<dbReference type="Pfam" id="PF00588">
    <property type="entry name" value="SpoU_methylase"/>
    <property type="match status" value="1"/>
</dbReference>
<dbReference type="InterPro" id="IPR029026">
    <property type="entry name" value="tRNA_m1G_MTases_N"/>
</dbReference>
<dbReference type="PIRSF" id="PIRSF004808">
    <property type="entry name" value="LasT"/>
    <property type="match status" value="1"/>
</dbReference>
<comment type="catalytic activity">
    <reaction evidence="5">
        <text>cytidine(32) in tRNA + S-adenosyl-L-methionine = 2'-O-methylcytidine(32) in tRNA + S-adenosyl-L-homocysteine + H(+)</text>
        <dbReference type="Rhea" id="RHEA:42932"/>
        <dbReference type="Rhea" id="RHEA-COMP:10288"/>
        <dbReference type="Rhea" id="RHEA-COMP:10289"/>
        <dbReference type="ChEBI" id="CHEBI:15378"/>
        <dbReference type="ChEBI" id="CHEBI:57856"/>
        <dbReference type="ChEBI" id="CHEBI:59789"/>
        <dbReference type="ChEBI" id="CHEBI:74495"/>
        <dbReference type="ChEBI" id="CHEBI:82748"/>
        <dbReference type="EC" id="2.1.1.200"/>
    </reaction>
</comment>
<dbReference type="SUPFAM" id="SSF75217">
    <property type="entry name" value="alpha/beta knot"/>
    <property type="match status" value="1"/>
</dbReference>